<dbReference type="KEGG" id="vde:111254556"/>
<dbReference type="AlphaFoldDB" id="A0A7M7KVK3"/>
<sequence length="131" mass="14956">MFLCFEVTSGIAVRHSIRRPAPSQRETKVIYLYQRANLRHKISRNNLQISKGEFNRASDKGLWVTKQKRTLDIWGMAGLFDGGTNHLALTHLKIHEKFFGPGYFLSNLIIWEVKLLLSSSGQFRVCHANGA</sequence>
<dbReference type="EnsemblMetazoa" id="XM_022815510">
    <property type="protein sequence ID" value="XP_022671245"/>
    <property type="gene ID" value="LOC111254556"/>
</dbReference>
<evidence type="ECO:0000313" key="2">
    <source>
        <dbReference type="Proteomes" id="UP000594260"/>
    </source>
</evidence>
<name>A0A7M7KVK3_VARDE</name>
<dbReference type="GeneID" id="111254556"/>
<keyword evidence="2" id="KW-1185">Reference proteome</keyword>
<organism evidence="1 2">
    <name type="scientific">Varroa destructor</name>
    <name type="common">Honeybee mite</name>
    <dbReference type="NCBI Taxonomy" id="109461"/>
    <lineage>
        <taxon>Eukaryota</taxon>
        <taxon>Metazoa</taxon>
        <taxon>Ecdysozoa</taxon>
        <taxon>Arthropoda</taxon>
        <taxon>Chelicerata</taxon>
        <taxon>Arachnida</taxon>
        <taxon>Acari</taxon>
        <taxon>Parasitiformes</taxon>
        <taxon>Mesostigmata</taxon>
        <taxon>Gamasina</taxon>
        <taxon>Dermanyssoidea</taxon>
        <taxon>Varroidae</taxon>
        <taxon>Varroa</taxon>
    </lineage>
</organism>
<dbReference type="Proteomes" id="UP000594260">
    <property type="component" value="Unplaced"/>
</dbReference>
<reference evidence="1" key="1">
    <citation type="submission" date="2021-01" db="UniProtKB">
        <authorList>
            <consortium name="EnsemblMetazoa"/>
        </authorList>
    </citation>
    <scope>IDENTIFICATION</scope>
</reference>
<proteinExistence type="predicted"/>
<dbReference type="RefSeq" id="XP_022671245.1">
    <property type="nucleotide sequence ID" value="XM_022815510.1"/>
</dbReference>
<evidence type="ECO:0000313" key="1">
    <source>
        <dbReference type="EnsemblMetazoa" id="XP_022671245"/>
    </source>
</evidence>
<accession>A0A7M7KVK3</accession>
<protein>
    <submittedName>
        <fullName evidence="1">Uncharacterized protein</fullName>
    </submittedName>
</protein>
<dbReference type="InParanoid" id="A0A7M7KVK3"/>